<dbReference type="AlphaFoldDB" id="A0A0W1AM72"/>
<dbReference type="Proteomes" id="UP000054729">
    <property type="component" value="Unassembled WGS sequence"/>
</dbReference>
<organism evidence="1 2">
    <name type="scientific">Legionella waltersii</name>
    <dbReference type="NCBI Taxonomy" id="66969"/>
    <lineage>
        <taxon>Bacteria</taxon>
        <taxon>Pseudomonadati</taxon>
        <taxon>Pseudomonadota</taxon>
        <taxon>Gammaproteobacteria</taxon>
        <taxon>Legionellales</taxon>
        <taxon>Legionellaceae</taxon>
        <taxon>Legionella</taxon>
    </lineage>
</organism>
<gene>
    <name evidence="1" type="ORF">Lwal_0883</name>
</gene>
<sequence length="56" mass="6323">MVFCIGNTNQGLTTIVRFVSCNAILNQNSFVEIVRLNLDLFTQSIESDNHIESSFE</sequence>
<dbReference type="EMBL" id="LNZB01000015">
    <property type="protein sequence ID" value="KTD82406.1"/>
    <property type="molecule type" value="Genomic_DNA"/>
</dbReference>
<proteinExistence type="predicted"/>
<name>A0A0W1AM72_9GAMM</name>
<reference evidence="1 2" key="1">
    <citation type="submission" date="2015-11" db="EMBL/GenBank/DDBJ databases">
        <title>Genomic analysis of 38 Legionella species identifies large and diverse effector repertoires.</title>
        <authorList>
            <person name="Burstein D."/>
            <person name="Amaro F."/>
            <person name="Zusman T."/>
            <person name="Lifshitz Z."/>
            <person name="Cohen O."/>
            <person name="Gilbert J.A."/>
            <person name="Pupko T."/>
            <person name="Shuman H.A."/>
            <person name="Segal G."/>
        </authorList>
    </citation>
    <scope>NUCLEOTIDE SEQUENCE [LARGE SCALE GENOMIC DNA]</scope>
    <source>
        <strain evidence="1 2">ATCC 51914</strain>
    </source>
</reference>
<evidence type="ECO:0000313" key="1">
    <source>
        <dbReference type="EMBL" id="KTD82406.1"/>
    </source>
</evidence>
<keyword evidence="2" id="KW-1185">Reference proteome</keyword>
<comment type="caution">
    <text evidence="1">The sequence shown here is derived from an EMBL/GenBank/DDBJ whole genome shotgun (WGS) entry which is preliminary data.</text>
</comment>
<evidence type="ECO:0000313" key="2">
    <source>
        <dbReference type="Proteomes" id="UP000054729"/>
    </source>
</evidence>
<protein>
    <submittedName>
        <fullName evidence="1">Uncharacterized protein</fullName>
    </submittedName>
</protein>
<accession>A0A0W1AM72</accession>